<protein>
    <recommendedName>
        <fullName evidence="3">ABC transporter ATPase</fullName>
    </recommendedName>
</protein>
<accession>A0A1E5T642</accession>
<name>A0A1E5T642_9BACT</name>
<dbReference type="OrthoDB" id="978691at2"/>
<dbReference type="EMBL" id="MDGQ01000003">
    <property type="protein sequence ID" value="OEK06851.1"/>
    <property type="molecule type" value="Genomic_DNA"/>
</dbReference>
<dbReference type="STRING" id="1563681.BFP71_04125"/>
<dbReference type="AlphaFoldDB" id="A0A1E5T642"/>
<organism evidence="1 2">
    <name type="scientific">Roseivirga misakiensis</name>
    <dbReference type="NCBI Taxonomy" id="1563681"/>
    <lineage>
        <taxon>Bacteria</taxon>
        <taxon>Pseudomonadati</taxon>
        <taxon>Bacteroidota</taxon>
        <taxon>Cytophagia</taxon>
        <taxon>Cytophagales</taxon>
        <taxon>Roseivirgaceae</taxon>
        <taxon>Roseivirga</taxon>
    </lineage>
</organism>
<evidence type="ECO:0000313" key="2">
    <source>
        <dbReference type="Proteomes" id="UP000095552"/>
    </source>
</evidence>
<comment type="caution">
    <text evidence="1">The sequence shown here is derived from an EMBL/GenBank/DDBJ whole genome shotgun (WGS) entry which is preliminary data.</text>
</comment>
<keyword evidence="2" id="KW-1185">Reference proteome</keyword>
<proteinExistence type="predicted"/>
<gene>
    <name evidence="1" type="ORF">BFP71_04125</name>
</gene>
<dbReference type="Proteomes" id="UP000095552">
    <property type="component" value="Unassembled WGS sequence"/>
</dbReference>
<evidence type="ECO:0008006" key="3">
    <source>
        <dbReference type="Google" id="ProtNLM"/>
    </source>
</evidence>
<reference evidence="1 2" key="1">
    <citation type="submission" date="2016-08" db="EMBL/GenBank/DDBJ databases">
        <title>Draft genome of Fabibacter sp. strain SK-8.</title>
        <authorList>
            <person name="Wong S.-K."/>
            <person name="Hamasaki K."/>
            <person name="Yoshizawa S."/>
        </authorList>
    </citation>
    <scope>NUCLEOTIDE SEQUENCE [LARGE SCALE GENOMIC DNA]</scope>
    <source>
        <strain evidence="1 2">SK-8</strain>
    </source>
</reference>
<evidence type="ECO:0000313" key="1">
    <source>
        <dbReference type="EMBL" id="OEK06851.1"/>
    </source>
</evidence>
<dbReference type="RefSeq" id="WP_069834163.1">
    <property type="nucleotide sequence ID" value="NZ_MDGQ01000003.1"/>
</dbReference>
<sequence length="167" mass="18901">MLTPFDTLSPKARIWIYQADRKITASEEQTILSEAEKFIGEWAAHGQALLASAAVFHSHFLVIATDENFNLASGCSIDSSFRFVQQLGSEMNIDFFQRTNIAFSINDEVTLIPMSKIKQEVAAGRLQSENLFFDNNISDKSELAEKWLVKADKSWLKRYFQTSPSVL</sequence>